<accession>A0A518B6P0</accession>
<dbReference type="PANTHER" id="PTHR33546">
    <property type="entry name" value="LARGE, MULTIFUNCTIONAL SECRETED PROTEIN-RELATED"/>
    <property type="match status" value="1"/>
</dbReference>
<dbReference type="GO" id="GO:0046872">
    <property type="term" value="F:metal ion binding"/>
    <property type="evidence" value="ECO:0007669"/>
    <property type="project" value="UniProtKB-KW"/>
</dbReference>
<dbReference type="Pfam" id="PF23500">
    <property type="entry name" value="DUF7133"/>
    <property type="match status" value="1"/>
</dbReference>
<keyword evidence="3 4" id="KW-0408">Iron</keyword>
<dbReference type="GO" id="GO:0020037">
    <property type="term" value="F:heme binding"/>
    <property type="evidence" value="ECO:0007669"/>
    <property type="project" value="InterPro"/>
</dbReference>
<dbReference type="SUPFAM" id="SSF48371">
    <property type="entry name" value="ARM repeat"/>
    <property type="match status" value="1"/>
</dbReference>
<dbReference type="Pfam" id="PF13646">
    <property type="entry name" value="HEAT_2"/>
    <property type="match status" value="2"/>
</dbReference>
<dbReference type="AlphaFoldDB" id="A0A518B6P0"/>
<dbReference type="InterPro" id="IPR016024">
    <property type="entry name" value="ARM-type_fold"/>
</dbReference>
<keyword evidence="2 4" id="KW-0479">Metal-binding</keyword>
<dbReference type="Gene3D" id="1.10.760.10">
    <property type="entry name" value="Cytochrome c-like domain"/>
    <property type="match status" value="1"/>
</dbReference>
<keyword evidence="8" id="KW-1185">Reference proteome</keyword>
<dbReference type="Proteomes" id="UP000317093">
    <property type="component" value="Chromosome"/>
</dbReference>
<gene>
    <name evidence="7" type="ORF">Pan216_35070</name>
</gene>
<dbReference type="InterPro" id="IPR013428">
    <property type="entry name" value="Membrane-bound_put_N"/>
</dbReference>
<organism evidence="7 8">
    <name type="scientific">Kolteria novifilia</name>
    <dbReference type="NCBI Taxonomy" id="2527975"/>
    <lineage>
        <taxon>Bacteria</taxon>
        <taxon>Pseudomonadati</taxon>
        <taxon>Planctomycetota</taxon>
        <taxon>Planctomycetia</taxon>
        <taxon>Kolteriales</taxon>
        <taxon>Kolteriaceae</taxon>
        <taxon>Kolteria</taxon>
    </lineage>
</organism>
<dbReference type="Gene3D" id="1.25.10.10">
    <property type="entry name" value="Leucine-rich Repeat Variant"/>
    <property type="match status" value="2"/>
</dbReference>
<dbReference type="InterPro" id="IPR009056">
    <property type="entry name" value="Cyt_c-like_dom"/>
</dbReference>
<dbReference type="InterPro" id="IPR013427">
    <property type="entry name" value="Haem-bd_dom_put"/>
</dbReference>
<evidence type="ECO:0000313" key="7">
    <source>
        <dbReference type="EMBL" id="QDU62640.1"/>
    </source>
</evidence>
<dbReference type="PANTHER" id="PTHR33546:SF1">
    <property type="entry name" value="LARGE, MULTIFUNCTIONAL SECRETED PROTEIN"/>
    <property type="match status" value="1"/>
</dbReference>
<dbReference type="SMART" id="SM00567">
    <property type="entry name" value="EZ_HEAT"/>
    <property type="match status" value="4"/>
</dbReference>
<dbReference type="InterPro" id="IPR036909">
    <property type="entry name" value="Cyt_c-like_dom_sf"/>
</dbReference>
<dbReference type="InterPro" id="IPR055557">
    <property type="entry name" value="DUF7133"/>
</dbReference>
<protein>
    <submittedName>
        <fullName evidence="7">Cytochrome c</fullName>
    </submittedName>
</protein>
<dbReference type="KEGG" id="knv:Pan216_35070"/>
<proteinExistence type="predicted"/>
<dbReference type="RefSeq" id="WP_145259532.1">
    <property type="nucleotide sequence ID" value="NZ_CP036279.1"/>
</dbReference>
<evidence type="ECO:0000256" key="2">
    <source>
        <dbReference type="ARBA" id="ARBA00022723"/>
    </source>
</evidence>
<evidence type="ECO:0000259" key="6">
    <source>
        <dbReference type="PROSITE" id="PS51007"/>
    </source>
</evidence>
<dbReference type="SUPFAM" id="SSF50952">
    <property type="entry name" value="Soluble quinoprotein glucose dehydrogenase"/>
    <property type="match status" value="1"/>
</dbReference>
<dbReference type="InterPro" id="IPR011042">
    <property type="entry name" value="6-blade_b-propeller_TolB-like"/>
</dbReference>
<feature type="signal peptide" evidence="5">
    <location>
        <begin position="1"/>
        <end position="22"/>
    </location>
</feature>
<evidence type="ECO:0000313" key="8">
    <source>
        <dbReference type="Proteomes" id="UP000317093"/>
    </source>
</evidence>
<dbReference type="InterPro" id="IPR011041">
    <property type="entry name" value="Quinoprot_gluc/sorb_DH_b-prop"/>
</dbReference>
<dbReference type="NCBIfam" id="TIGR02604">
    <property type="entry name" value="Piru_Ver_Nterm"/>
    <property type="match status" value="1"/>
</dbReference>
<feature type="chain" id="PRO_5022129322" evidence="5">
    <location>
        <begin position="23"/>
        <end position="1225"/>
    </location>
</feature>
<feature type="domain" description="Cytochrome c" evidence="6">
    <location>
        <begin position="925"/>
        <end position="1063"/>
    </location>
</feature>
<evidence type="ECO:0000256" key="3">
    <source>
        <dbReference type="ARBA" id="ARBA00023004"/>
    </source>
</evidence>
<dbReference type="SUPFAM" id="SSF46626">
    <property type="entry name" value="Cytochrome c"/>
    <property type="match status" value="1"/>
</dbReference>
<name>A0A518B6P0_9BACT</name>
<sequence precursor="true">MRSIPTLLAATMLGLCATSAHTETVSKTKPPATNDPFDINVWAEEPMVVNPTTIDVDSRGRVWVTEGLNYRFFRNKEYQKVPGADRIKILEDTDGDGKADKVTVFAEDIFPVPMGLAIEEIWKDGKYAGARVYTGNSPDVLLLEDTDGDDKADKRRALLSGFGGHDHDHGVHGMAFGPDGKLYFTKGDSQISKETAEKKGFKQGEVVDVVDASGRHLRANDLGTLLRVNPDGTNLEILGTRYRNNYETAVDSFGNVFVSDNDDDGNRGVRMVWNMDGGNHGYRTPGSRLHWGEEIPGIVPKLVGTGNGSPCGIMIYEGDLLPKELHGAAMQVDAGTRTINTHPLVRQSGTFRTGIDHLIEGTDALQRPVDVVTAPDGSLFIADWFDAGVGGHRFTDQKTGRIYHLAPKGHQTSEPKPDFASIKGQLEALASPNPATRLAGRTLLIERGAKARPALQELFKEGTPPLRARALFALADLPETGRGDVIAALKDDDPQIREAALRILARDVSAYKLLKTADGKVPPPPALEVLDEILPLADDPDPGVRRELILALRRVPTEQAGEALRKLTHAWDGRDRYTLEALRLALRERDSAYLTSLLQSLADEATKQGWESGPVALPPYYPVTTNESFPAIGESPLPANGASKLIGLAWSLGRPEAIDPMGTILEKNDAPRIVGGADIAFEQIDDPRAAELLLDRFLAIDDPNRQREILRLLGSRLAGPWKAMRDSEKSRKAFSAALDSPELRVEAIRALARAGMGAYAPQLLALAKDDKQELSTRAAAIEALGRLKHQPAGAMAEQFLAEAEGERRSSPLAFAALSALTSLKGSEGAKTLQEIIVSDDYPLDLKRRAIPLLASDRKNARRLMTLYKEKKLPEELGPEVSYTLLNHPDRGISRQARSELGGAAGAKTAGGKQLVDMRRVLQGASDATRGRAVFARERSDACIRCHRVQGVGNWVGPDLSSIGTKYGKKELLYHILNPSGAIGYDDVAWTLALADGRVLTGLITDETADGIVLKTALGERMAIPNDDIDEKVVQTKSLMPENLVESMTEQDIADLLAYLSTLKVPVSEVGQYHLLGPLSAGSYDATAPVDLEARVKDGTGRETGWREVTSSRDKFLDLSTLLGSAPGKEVYLHVPVIASRAETARLVLTTDAAISAWVNGKPLELSRETGKDKPGPFEANLDLRGGPNDLVIRVPSGSVNTGLVATIVSQRGLRFGFGAAALSAK</sequence>
<dbReference type="GO" id="GO:0009055">
    <property type="term" value="F:electron transfer activity"/>
    <property type="evidence" value="ECO:0007669"/>
    <property type="project" value="InterPro"/>
</dbReference>
<dbReference type="NCBIfam" id="TIGR02603">
    <property type="entry name" value="CxxCH_TIGR02603"/>
    <property type="match status" value="1"/>
</dbReference>
<dbReference type="PROSITE" id="PS51007">
    <property type="entry name" value="CYTC"/>
    <property type="match status" value="1"/>
</dbReference>
<evidence type="ECO:0000256" key="4">
    <source>
        <dbReference type="PROSITE-ProRule" id="PRU00433"/>
    </source>
</evidence>
<evidence type="ECO:0000256" key="5">
    <source>
        <dbReference type="SAM" id="SignalP"/>
    </source>
</evidence>
<dbReference type="Gene3D" id="2.120.10.30">
    <property type="entry name" value="TolB, C-terminal domain"/>
    <property type="match status" value="1"/>
</dbReference>
<dbReference type="EMBL" id="CP036279">
    <property type="protein sequence ID" value="QDU62640.1"/>
    <property type="molecule type" value="Genomic_DNA"/>
</dbReference>
<keyword evidence="5" id="KW-0732">Signal</keyword>
<dbReference type="InterPro" id="IPR011989">
    <property type="entry name" value="ARM-like"/>
</dbReference>
<dbReference type="InterPro" id="IPR004155">
    <property type="entry name" value="PBS_lyase_HEAT"/>
</dbReference>
<dbReference type="OrthoDB" id="232040at2"/>
<keyword evidence="1 4" id="KW-0349">Heme</keyword>
<reference evidence="7 8" key="1">
    <citation type="submission" date="2019-02" db="EMBL/GenBank/DDBJ databases">
        <title>Deep-cultivation of Planctomycetes and their phenomic and genomic characterization uncovers novel biology.</title>
        <authorList>
            <person name="Wiegand S."/>
            <person name="Jogler M."/>
            <person name="Boedeker C."/>
            <person name="Pinto D."/>
            <person name="Vollmers J."/>
            <person name="Rivas-Marin E."/>
            <person name="Kohn T."/>
            <person name="Peeters S.H."/>
            <person name="Heuer A."/>
            <person name="Rast P."/>
            <person name="Oberbeckmann S."/>
            <person name="Bunk B."/>
            <person name="Jeske O."/>
            <person name="Meyerdierks A."/>
            <person name="Storesund J.E."/>
            <person name="Kallscheuer N."/>
            <person name="Luecker S."/>
            <person name="Lage O.M."/>
            <person name="Pohl T."/>
            <person name="Merkel B.J."/>
            <person name="Hornburger P."/>
            <person name="Mueller R.-W."/>
            <person name="Bruemmer F."/>
            <person name="Labrenz M."/>
            <person name="Spormann A.M."/>
            <person name="Op den Camp H."/>
            <person name="Overmann J."/>
            <person name="Amann R."/>
            <person name="Jetten M.S.M."/>
            <person name="Mascher T."/>
            <person name="Medema M.H."/>
            <person name="Devos D.P."/>
            <person name="Kaster A.-K."/>
            <person name="Ovreas L."/>
            <person name="Rohde M."/>
            <person name="Galperin M.Y."/>
            <person name="Jogler C."/>
        </authorList>
    </citation>
    <scope>NUCLEOTIDE SEQUENCE [LARGE SCALE GENOMIC DNA]</scope>
    <source>
        <strain evidence="7 8">Pan216</strain>
    </source>
</reference>
<evidence type="ECO:0000256" key="1">
    <source>
        <dbReference type="ARBA" id="ARBA00022617"/>
    </source>
</evidence>